<proteinExistence type="predicted"/>
<protein>
    <recommendedName>
        <fullName evidence="12">E3 SUMO-protein ligase RanBP2</fullName>
    </recommendedName>
</protein>
<dbReference type="PROSITE" id="PS50229">
    <property type="entry name" value="WH1"/>
    <property type="match status" value="1"/>
</dbReference>
<keyword evidence="3" id="KW-0862">Zinc</keyword>
<feature type="compositionally biased region" description="Low complexity" evidence="6">
    <location>
        <begin position="174"/>
        <end position="218"/>
    </location>
</feature>
<dbReference type="SMART" id="SM00547">
    <property type="entry name" value="ZnF_RBZ"/>
    <property type="match status" value="3"/>
</dbReference>
<dbReference type="Proteomes" id="UP000663879">
    <property type="component" value="Unassembled WGS sequence"/>
</dbReference>
<dbReference type="FunFam" id="2.30.29.30:FF:000018">
    <property type="entry name" value="E3 SUMO-protein ligase RanBP2"/>
    <property type="match status" value="3"/>
</dbReference>
<evidence type="ECO:0000256" key="4">
    <source>
        <dbReference type="PROSITE-ProRule" id="PRU00322"/>
    </source>
</evidence>
<feature type="compositionally biased region" description="Pro residues" evidence="6">
    <location>
        <begin position="163"/>
        <end position="173"/>
    </location>
</feature>
<evidence type="ECO:0000259" key="7">
    <source>
        <dbReference type="PROSITE" id="PS50196"/>
    </source>
</evidence>
<feature type="compositionally biased region" description="Acidic residues" evidence="6">
    <location>
        <begin position="1033"/>
        <end position="1047"/>
    </location>
</feature>
<keyword evidence="5" id="KW-0175">Coiled coil</keyword>
<keyword evidence="1" id="KW-0479">Metal-binding</keyword>
<dbReference type="Pfam" id="PF00638">
    <property type="entry name" value="Ran_BP1"/>
    <property type="match status" value="3"/>
</dbReference>
<dbReference type="Gene3D" id="2.30.29.30">
    <property type="entry name" value="Pleckstrin-homology domain (PH domain)/Phosphotyrosine-binding domain (PTB)"/>
    <property type="match status" value="3"/>
</dbReference>
<feature type="region of interest" description="Disordered" evidence="6">
    <location>
        <begin position="145"/>
        <end position="265"/>
    </location>
</feature>
<dbReference type="InterPro" id="IPR001876">
    <property type="entry name" value="Znf_RanBP2"/>
</dbReference>
<evidence type="ECO:0000256" key="3">
    <source>
        <dbReference type="ARBA" id="ARBA00022833"/>
    </source>
</evidence>
<evidence type="ECO:0000256" key="2">
    <source>
        <dbReference type="ARBA" id="ARBA00022771"/>
    </source>
</evidence>
<accession>A0A813N6K0</accession>
<dbReference type="GO" id="GO:0006913">
    <property type="term" value="P:nucleocytoplasmic transport"/>
    <property type="evidence" value="ECO:0007669"/>
    <property type="project" value="InterPro"/>
</dbReference>
<dbReference type="InterPro" id="IPR045255">
    <property type="entry name" value="RanBP1-like"/>
</dbReference>
<dbReference type="GO" id="GO:0005737">
    <property type="term" value="C:cytoplasm"/>
    <property type="evidence" value="ECO:0007669"/>
    <property type="project" value="TreeGrafter"/>
</dbReference>
<dbReference type="CDD" id="cd13179">
    <property type="entry name" value="RanBD_RanBP1"/>
    <property type="match status" value="3"/>
</dbReference>
<reference evidence="10" key="1">
    <citation type="submission" date="2021-02" db="EMBL/GenBank/DDBJ databases">
        <authorList>
            <person name="Nowell W R."/>
        </authorList>
    </citation>
    <scope>NUCLEOTIDE SEQUENCE</scope>
    <source>
        <strain evidence="10">Ploen Becks lab</strain>
    </source>
</reference>
<comment type="caution">
    <text evidence="10">The sequence shown here is derived from an EMBL/GenBank/DDBJ whole genome shotgun (WGS) entry which is preliminary data.</text>
</comment>
<dbReference type="InterPro" id="IPR036443">
    <property type="entry name" value="Znf_RanBP2_sf"/>
</dbReference>
<dbReference type="SMART" id="SM00160">
    <property type="entry name" value="RanBD"/>
    <property type="match status" value="3"/>
</dbReference>
<dbReference type="InterPro" id="IPR000156">
    <property type="entry name" value="Ran_bind_dom"/>
</dbReference>
<dbReference type="SUPFAM" id="SSF90209">
    <property type="entry name" value="Ran binding protein zinc finger-like"/>
    <property type="match status" value="2"/>
</dbReference>
<feature type="coiled-coil region" evidence="5">
    <location>
        <begin position="23"/>
        <end position="50"/>
    </location>
</feature>
<dbReference type="Pfam" id="PF00641">
    <property type="entry name" value="Zn_ribbon_RanBP"/>
    <property type="match status" value="2"/>
</dbReference>
<dbReference type="InterPro" id="IPR011993">
    <property type="entry name" value="PH-like_dom_sf"/>
</dbReference>
<keyword evidence="11" id="KW-1185">Reference proteome</keyword>
<dbReference type="InterPro" id="IPR000697">
    <property type="entry name" value="WH1/EVH1_dom"/>
</dbReference>
<evidence type="ECO:0000259" key="8">
    <source>
        <dbReference type="PROSITE" id="PS50199"/>
    </source>
</evidence>
<feature type="region of interest" description="Disordered" evidence="6">
    <location>
        <begin position="1025"/>
        <end position="1047"/>
    </location>
</feature>
<evidence type="ECO:0000256" key="5">
    <source>
        <dbReference type="SAM" id="Coils"/>
    </source>
</evidence>
<evidence type="ECO:0000313" key="10">
    <source>
        <dbReference type="EMBL" id="CAF0732609.1"/>
    </source>
</evidence>
<sequence length="1297" mass="145140">MDQRIKNLEDLCELITKEVVDQNKSMIDMNKNLINEIRALREAYVKQDEDFEEFKNLLRKIYELNRQNIHVPPMFPPTMPPMGPQIPPNFPPGPMNNSIMLDQINQSMQNNLSFQTPLNQNQPPNFATLNQTMPSSASAMMKQMLPDFSQPPPSQAKPAGNVPFPPFNQPPPQIFSQQPQQQIKPTLPQMPQQQQQQPIQQQTQPLKFAPSATTTSTPQTNAFAFKPTPQPPVQQQIEKPKPPVFDFSPTKPVEQKQPVSQPPQVKPPFFQVAPPTSTQQPVAAQQSTQTSIFAGANLFKPSEPIKPTVPIGTIPPNIFKLPPTTTPTQTLSTLVTGIKPSEEGEEEGTGNPEEYEPQVEFKPIVKLEEVEVKTGEEEEDVLFKQRCKLYRFVSESKEWKEKGVGDIKLLKHKETKVIRVLMRREQVLKLCANHRVSGEMKLNEISPKQLSWIATDFSENEAKSELLLAKFRTPEEAGQFRTEFEKAVQAMKILDASKSPAKTPAAKPVTISSDKPSLSQALKTDTWKCNACYAPNKKDDLKCACCAAPKPGSESEVKAQEPAKPANVPLFGTAGGKAFSFGTQPQQQQTSTPKIEFSTKDTLVKETTPLTQAPNIFGTQTGILFDKPSMPTFGSLAAKTGTVFGNLDNAASSSPIFKTSGFSGSFQPSTQPVKPLFGTPSTAKTEDAEEEGGDNQNPEEYEPQVEFKPLVKLEEVEVKTGEENEEALFKQRCKLYRYDSNLKEWKEKGTGEIKILKHKTNENMFRILMRRDQVLKLCANHRITNELKWEIVNEKQVRWYAQDYSENEGKHELLAVRFKLEEDAKKFKQVCEDCQKVISSDVSVKKPNEANEKKVEEKNICQGLKPSLSAMFKKEGWECKDCYVFNKEEATKCAACQSVRKDANGKPVEQKKTPQTTVTQAEPPKFSFGSQNQTTTVSFGQTFGTKPIGTLFGTQKIEPKTEESKTVENIFGAKSAPTFADLAKTPSGFTGGFTGGFSGGFGGAFGGQNNQPTSLFGAKPAPVFGGQVAKTEDGDEEGGDNQNPEEYEPQVEFKPLVKLEEVQVKSGEEDEEVLFKQRCKLYRFDSKNKEWKEKGAGDIKILKHRIKENSYRILMRRDQVLKLCANHRITPEIKLEVVNEKQLRWLANDCSEGEPQTELLTVRFRHEEDAKKFKDEFEKAQQNAKISTSGNVENKNKIQPVQQVKNDLANSIKTEQGSWNCSACLTLNKPNAVKCACCQSDKPSTNVDKNDDLEIVFTAKPTEEQVDKARSLGLPDTFYLYLDKPNCKGCIGCENEQ</sequence>
<gene>
    <name evidence="10" type="ORF">OXX778_LOCUS2934</name>
</gene>
<dbReference type="InterPro" id="IPR045256">
    <property type="entry name" value="RanBP1_RanBD"/>
</dbReference>
<evidence type="ECO:0008006" key="12">
    <source>
        <dbReference type="Google" id="ProtNLM"/>
    </source>
</evidence>
<dbReference type="PROSITE" id="PS50196">
    <property type="entry name" value="RANBD1"/>
    <property type="match status" value="3"/>
</dbReference>
<dbReference type="PANTHER" id="PTHR23138:SF94">
    <property type="entry name" value="RAN BINDING PROTEIN 1"/>
    <property type="match status" value="1"/>
</dbReference>
<keyword evidence="2 4" id="KW-0863">Zinc-finger</keyword>
<feature type="domain" description="WH1" evidence="9">
    <location>
        <begin position="1066"/>
        <end position="1184"/>
    </location>
</feature>
<feature type="domain" description="RanBP2-type" evidence="8">
    <location>
        <begin position="873"/>
        <end position="902"/>
    </location>
</feature>
<feature type="region of interest" description="Disordered" evidence="6">
    <location>
        <begin position="904"/>
        <end position="932"/>
    </location>
</feature>
<evidence type="ECO:0000256" key="1">
    <source>
        <dbReference type="ARBA" id="ARBA00022723"/>
    </source>
</evidence>
<evidence type="ECO:0000313" key="11">
    <source>
        <dbReference type="Proteomes" id="UP000663879"/>
    </source>
</evidence>
<dbReference type="EMBL" id="CAJNOC010000245">
    <property type="protein sequence ID" value="CAF0732609.1"/>
    <property type="molecule type" value="Genomic_DNA"/>
</dbReference>
<dbReference type="GO" id="GO:0005643">
    <property type="term" value="C:nuclear pore"/>
    <property type="evidence" value="ECO:0007669"/>
    <property type="project" value="TreeGrafter"/>
</dbReference>
<dbReference type="PROSITE" id="PS01358">
    <property type="entry name" value="ZF_RANBP2_1"/>
    <property type="match status" value="3"/>
</dbReference>
<evidence type="ECO:0000259" key="9">
    <source>
        <dbReference type="PROSITE" id="PS50229"/>
    </source>
</evidence>
<feature type="region of interest" description="Disordered" evidence="6">
    <location>
        <begin position="662"/>
        <end position="702"/>
    </location>
</feature>
<feature type="compositionally biased region" description="Polar residues" evidence="6">
    <location>
        <begin position="662"/>
        <end position="672"/>
    </location>
</feature>
<dbReference type="PANTHER" id="PTHR23138">
    <property type="entry name" value="RAN BINDING PROTEIN"/>
    <property type="match status" value="1"/>
</dbReference>
<feature type="domain" description="RanBP2-type" evidence="8">
    <location>
        <begin position="523"/>
        <end position="552"/>
    </location>
</feature>
<feature type="domain" description="RanBD1" evidence="7">
    <location>
        <begin position="1052"/>
        <end position="1186"/>
    </location>
</feature>
<dbReference type="Gene3D" id="4.10.1060.10">
    <property type="entry name" value="Zinc finger, RanBP2-type"/>
    <property type="match status" value="3"/>
</dbReference>
<dbReference type="PROSITE" id="PS50199">
    <property type="entry name" value="ZF_RANBP2_2"/>
    <property type="match status" value="3"/>
</dbReference>
<dbReference type="OrthoDB" id="2357150at2759"/>
<feature type="domain" description="RanBD1" evidence="7">
    <location>
        <begin position="706"/>
        <end position="840"/>
    </location>
</feature>
<feature type="domain" description="RanBD1" evidence="7">
    <location>
        <begin position="360"/>
        <end position="493"/>
    </location>
</feature>
<dbReference type="GO" id="GO:0008270">
    <property type="term" value="F:zinc ion binding"/>
    <property type="evidence" value="ECO:0007669"/>
    <property type="project" value="UniProtKB-KW"/>
</dbReference>
<feature type="domain" description="RanBP2-type" evidence="8">
    <location>
        <begin position="1215"/>
        <end position="1244"/>
    </location>
</feature>
<dbReference type="GO" id="GO:0005096">
    <property type="term" value="F:GTPase activator activity"/>
    <property type="evidence" value="ECO:0007669"/>
    <property type="project" value="TreeGrafter"/>
</dbReference>
<organism evidence="10 11">
    <name type="scientific">Brachionus calyciflorus</name>
    <dbReference type="NCBI Taxonomy" id="104777"/>
    <lineage>
        <taxon>Eukaryota</taxon>
        <taxon>Metazoa</taxon>
        <taxon>Spiralia</taxon>
        <taxon>Gnathifera</taxon>
        <taxon>Rotifera</taxon>
        <taxon>Eurotatoria</taxon>
        <taxon>Monogononta</taxon>
        <taxon>Pseudotrocha</taxon>
        <taxon>Ploima</taxon>
        <taxon>Brachionidae</taxon>
        <taxon>Brachionus</taxon>
    </lineage>
</organism>
<evidence type="ECO:0000256" key="6">
    <source>
        <dbReference type="SAM" id="MobiDB-lite"/>
    </source>
</evidence>
<name>A0A813N6K0_9BILA</name>
<dbReference type="SUPFAM" id="SSF50729">
    <property type="entry name" value="PH domain-like"/>
    <property type="match status" value="3"/>
</dbReference>
<feature type="compositionally biased region" description="Acidic residues" evidence="6">
    <location>
        <begin position="687"/>
        <end position="702"/>
    </location>
</feature>